<proteinExistence type="predicted"/>
<keyword evidence="2" id="KW-0812">Transmembrane</keyword>
<accession>A0A4S3ZWS6</accession>
<feature type="region of interest" description="Disordered" evidence="1">
    <location>
        <begin position="130"/>
        <end position="176"/>
    </location>
</feature>
<dbReference type="GO" id="GO:0016020">
    <property type="term" value="C:membrane"/>
    <property type="evidence" value="ECO:0007669"/>
    <property type="project" value="InterPro"/>
</dbReference>
<keyword evidence="4" id="KW-1185">Reference proteome</keyword>
<evidence type="ECO:0000256" key="2">
    <source>
        <dbReference type="SAM" id="Phobius"/>
    </source>
</evidence>
<evidence type="ECO:0000313" key="4">
    <source>
        <dbReference type="Proteomes" id="UP000310754"/>
    </source>
</evidence>
<feature type="compositionally biased region" description="Low complexity" evidence="1">
    <location>
        <begin position="130"/>
        <end position="140"/>
    </location>
</feature>
<gene>
    <name evidence="3" type="ORF">E6C51_11320</name>
</gene>
<organism evidence="3 4">
    <name type="scientific">Allorhizobium terrae</name>
    <dbReference type="NCBI Taxonomy" id="1848972"/>
    <lineage>
        <taxon>Bacteria</taxon>
        <taxon>Pseudomonadati</taxon>
        <taxon>Pseudomonadota</taxon>
        <taxon>Alphaproteobacteria</taxon>
        <taxon>Hyphomicrobiales</taxon>
        <taxon>Rhizobiaceae</taxon>
        <taxon>Rhizobium/Agrobacterium group</taxon>
        <taxon>Allorhizobium</taxon>
    </lineage>
</organism>
<dbReference type="AlphaFoldDB" id="A0A4S3ZWS6"/>
<protein>
    <submittedName>
        <fullName evidence="3">Membrane protein FxsA</fullName>
    </submittedName>
</protein>
<dbReference type="EMBL" id="SSOA01000004">
    <property type="protein sequence ID" value="THF50316.1"/>
    <property type="molecule type" value="Genomic_DNA"/>
</dbReference>
<dbReference type="NCBIfam" id="NF008528">
    <property type="entry name" value="PRK11463.1-2"/>
    <property type="match status" value="1"/>
</dbReference>
<dbReference type="Proteomes" id="UP000310754">
    <property type="component" value="Unassembled WGS sequence"/>
</dbReference>
<dbReference type="InterPro" id="IPR007313">
    <property type="entry name" value="FxsA"/>
</dbReference>
<reference evidence="3 4" key="1">
    <citation type="submission" date="2019-04" db="EMBL/GenBank/DDBJ databases">
        <title>Rhizobium terrae sp. nov., isolated from a paddy soil.</title>
        <authorList>
            <person name="Lin S.-Y."/>
            <person name="Hameed A."/>
            <person name="Huang H.-I."/>
            <person name="Young C.-C."/>
        </authorList>
    </citation>
    <scope>NUCLEOTIDE SEQUENCE [LARGE SCALE GENOMIC DNA]</scope>
    <source>
        <strain evidence="3 4">CC-HIH110</strain>
    </source>
</reference>
<dbReference type="PANTHER" id="PTHR35335">
    <property type="entry name" value="UPF0716 PROTEIN FXSA"/>
    <property type="match status" value="1"/>
</dbReference>
<comment type="caution">
    <text evidence="3">The sequence shown here is derived from an EMBL/GenBank/DDBJ whole genome shotgun (WGS) entry which is preliminary data.</text>
</comment>
<dbReference type="PANTHER" id="PTHR35335:SF1">
    <property type="entry name" value="UPF0716 PROTEIN FXSA"/>
    <property type="match status" value="1"/>
</dbReference>
<name>A0A4S3ZWS6_9HYPH</name>
<evidence type="ECO:0000313" key="3">
    <source>
        <dbReference type="EMBL" id="THF50316.1"/>
    </source>
</evidence>
<feature type="transmembrane region" description="Helical" evidence="2">
    <location>
        <begin position="26"/>
        <end position="46"/>
    </location>
</feature>
<dbReference type="RefSeq" id="WP_190235991.1">
    <property type="nucleotide sequence ID" value="NZ_SSOA01000004.1"/>
</dbReference>
<keyword evidence="2" id="KW-0472">Membrane</keyword>
<keyword evidence="2" id="KW-1133">Transmembrane helix</keyword>
<sequence>MRIPAIILLLLPLAEIAGFVLVGQWLGVLTTLALVLASSLVGLLVLKSNGVSLAQRLRRPQRDTPEETVKTLVDGTAQVVGGLLLLLPGFITDIIGLLLLVPLVRTTLWNFIKTRIVTVRTPGGFQSGHFSSGFGQSAGQNRPRSTDTVVDLDADEYSRKEPGTPSPWKQLPKDEQ</sequence>
<dbReference type="Pfam" id="PF04186">
    <property type="entry name" value="FxsA"/>
    <property type="match status" value="1"/>
</dbReference>
<evidence type="ECO:0000256" key="1">
    <source>
        <dbReference type="SAM" id="MobiDB-lite"/>
    </source>
</evidence>